<protein>
    <recommendedName>
        <fullName evidence="4">DUF2269 domain-containing protein</fullName>
    </recommendedName>
</protein>
<proteinExistence type="predicted"/>
<sequence>MPESPIGRETGPVTRVSPRWRQTVVWLHVISSVAWMSQALSLCVLTLVALDGHHAGPAMLMAKRLDAVLLAPMANTAAFTGLLLAGATAWGFFRHWWVLVKFGLTLIQLYAGIFLLSPALTQAAATAVPVWQLAAGSALMASGLAFQVWISVAKPWSRTPWSTAAKPRPAPTWVFTAGLAAPIADTAAGIALGYPMPAFSLIMLAVLLVRRPETRLLRAG</sequence>
<gene>
    <name evidence="2" type="ORF">H5411_19570</name>
</gene>
<feature type="transmembrane region" description="Helical" evidence="1">
    <location>
        <begin position="96"/>
        <end position="116"/>
    </location>
</feature>
<evidence type="ECO:0000313" key="2">
    <source>
        <dbReference type="EMBL" id="MBB2501322.1"/>
    </source>
</evidence>
<evidence type="ECO:0000313" key="3">
    <source>
        <dbReference type="Proteomes" id="UP000550260"/>
    </source>
</evidence>
<keyword evidence="1" id="KW-0812">Transmembrane</keyword>
<dbReference type="Proteomes" id="UP000550260">
    <property type="component" value="Unassembled WGS sequence"/>
</dbReference>
<dbReference type="EMBL" id="JACJHR010000026">
    <property type="protein sequence ID" value="MBB2501322.1"/>
    <property type="molecule type" value="Genomic_DNA"/>
</dbReference>
<keyword evidence="1" id="KW-0472">Membrane</keyword>
<reference evidence="2 3" key="1">
    <citation type="submission" date="2020-08" db="EMBL/GenBank/DDBJ databases">
        <title>Amycolatopsis echigonensis JCM 21831.</title>
        <authorList>
            <person name="Tedsree N."/>
            <person name="Kuncharoen N."/>
            <person name="Likhitwitayawuid K."/>
            <person name="Tanasupawat S."/>
        </authorList>
    </citation>
    <scope>NUCLEOTIDE SEQUENCE [LARGE SCALE GENOMIC DNA]</scope>
    <source>
        <strain evidence="2 3">JCM 21831</strain>
    </source>
</reference>
<feature type="transmembrane region" description="Helical" evidence="1">
    <location>
        <begin position="128"/>
        <end position="150"/>
    </location>
</feature>
<feature type="transmembrane region" description="Helical" evidence="1">
    <location>
        <begin position="68"/>
        <end position="90"/>
    </location>
</feature>
<evidence type="ECO:0008006" key="4">
    <source>
        <dbReference type="Google" id="ProtNLM"/>
    </source>
</evidence>
<evidence type="ECO:0000256" key="1">
    <source>
        <dbReference type="SAM" id="Phobius"/>
    </source>
</evidence>
<dbReference type="AlphaFoldDB" id="A0A8E1VZR2"/>
<name>A0A8E1VZR2_9PSEU</name>
<feature type="transmembrane region" description="Helical" evidence="1">
    <location>
        <begin position="25"/>
        <end position="48"/>
    </location>
</feature>
<organism evidence="2 3">
    <name type="scientific">Amycolatopsis echigonensis</name>
    <dbReference type="NCBI Taxonomy" id="2576905"/>
    <lineage>
        <taxon>Bacteria</taxon>
        <taxon>Bacillati</taxon>
        <taxon>Actinomycetota</taxon>
        <taxon>Actinomycetes</taxon>
        <taxon>Pseudonocardiales</taxon>
        <taxon>Pseudonocardiaceae</taxon>
        <taxon>Amycolatopsis</taxon>
    </lineage>
</organism>
<feature type="transmembrane region" description="Helical" evidence="1">
    <location>
        <begin position="187"/>
        <end position="209"/>
    </location>
</feature>
<keyword evidence="1" id="KW-1133">Transmembrane helix</keyword>
<comment type="caution">
    <text evidence="2">The sequence shown here is derived from an EMBL/GenBank/DDBJ whole genome shotgun (WGS) entry which is preliminary data.</text>
</comment>
<accession>A0A8E1VZR2</accession>